<organism evidence="1 2">
    <name type="scientific">Dichanthelium oligosanthes</name>
    <dbReference type="NCBI Taxonomy" id="888268"/>
    <lineage>
        <taxon>Eukaryota</taxon>
        <taxon>Viridiplantae</taxon>
        <taxon>Streptophyta</taxon>
        <taxon>Embryophyta</taxon>
        <taxon>Tracheophyta</taxon>
        <taxon>Spermatophyta</taxon>
        <taxon>Magnoliopsida</taxon>
        <taxon>Liliopsida</taxon>
        <taxon>Poales</taxon>
        <taxon>Poaceae</taxon>
        <taxon>PACMAD clade</taxon>
        <taxon>Panicoideae</taxon>
        <taxon>Panicodae</taxon>
        <taxon>Paniceae</taxon>
        <taxon>Dichantheliinae</taxon>
        <taxon>Dichanthelium</taxon>
    </lineage>
</organism>
<reference evidence="1 2" key="1">
    <citation type="submission" date="2016-09" db="EMBL/GenBank/DDBJ databases">
        <title>The draft genome of Dichanthelium oligosanthes: A C3 panicoid grass species.</title>
        <authorList>
            <person name="Studer A.J."/>
            <person name="Schnable J.C."/>
            <person name="Brutnell T.P."/>
        </authorList>
    </citation>
    <scope>NUCLEOTIDE SEQUENCE [LARGE SCALE GENOMIC DNA]</scope>
    <source>
        <strain evidence="2">cv. Kellogg 1175</strain>
        <tissue evidence="1">Leaf</tissue>
    </source>
</reference>
<sequence>MIFDTKTSALAVLPDLPNSLRNGNAVVAVAAGNRLYVIENGLSLEFNQFIDDEYCCIGGLHCLRLEEEDTGGGGEDKKASGSNKDWWACTENGRWTRHGDWELPFVGQAHHDRGLRAWVGLHGDERFRPDGYLCSCDVPHLGRRAEPSWDLGEEKLFLEHPERHIDAKLVYMGGSGRFCLVEILTR</sequence>
<dbReference type="Proteomes" id="UP000095767">
    <property type="component" value="Unassembled WGS sequence"/>
</dbReference>
<dbReference type="AlphaFoldDB" id="A0A1E5UVV9"/>
<gene>
    <name evidence="1" type="ORF">BAE44_0021955</name>
</gene>
<accession>A0A1E5UVV9</accession>
<dbReference type="OrthoDB" id="685508at2759"/>
<dbReference type="InterPro" id="IPR012871">
    <property type="entry name" value="DUF1668_ORYSA"/>
</dbReference>
<proteinExistence type="predicted"/>
<evidence type="ECO:0000313" key="2">
    <source>
        <dbReference type="Proteomes" id="UP000095767"/>
    </source>
</evidence>
<comment type="caution">
    <text evidence="1">The sequence shown here is derived from an EMBL/GenBank/DDBJ whole genome shotgun (WGS) entry which is preliminary data.</text>
</comment>
<dbReference type="Pfam" id="PF07893">
    <property type="entry name" value="DUF1668"/>
    <property type="match status" value="1"/>
</dbReference>
<dbReference type="EMBL" id="LWDX02061300">
    <property type="protein sequence ID" value="OEL17026.1"/>
    <property type="molecule type" value="Genomic_DNA"/>
</dbReference>
<keyword evidence="2" id="KW-1185">Reference proteome</keyword>
<dbReference type="PANTHER" id="PTHR33085">
    <property type="entry name" value="OS12G0113100 PROTEIN-RELATED"/>
    <property type="match status" value="1"/>
</dbReference>
<dbReference type="PANTHER" id="PTHR33085:SF69">
    <property type="entry name" value="OS07G0234700 PROTEIN"/>
    <property type="match status" value="1"/>
</dbReference>
<name>A0A1E5UVV9_9POAL</name>
<evidence type="ECO:0000313" key="1">
    <source>
        <dbReference type="EMBL" id="OEL17026.1"/>
    </source>
</evidence>
<protein>
    <submittedName>
        <fullName evidence="1">Uncharacterized protein</fullName>
    </submittedName>
</protein>